<dbReference type="PANTHER" id="PTHR30605">
    <property type="entry name" value="ANHYDRO-N-ACETYLMURAMIC ACID KINASE"/>
    <property type="match status" value="1"/>
</dbReference>
<dbReference type="HAMAP" id="MF_01270">
    <property type="entry name" value="AnhMurNAc_kinase"/>
    <property type="match status" value="1"/>
</dbReference>
<keyword evidence="1 2" id="KW-0418">Kinase</keyword>
<dbReference type="GO" id="GO:0016301">
    <property type="term" value="F:kinase activity"/>
    <property type="evidence" value="ECO:0007669"/>
    <property type="project" value="UniProtKB-KW"/>
</dbReference>
<accession>A0A345PAI5</accession>
<dbReference type="GO" id="GO:0016773">
    <property type="term" value="F:phosphotransferase activity, alcohol group as acceptor"/>
    <property type="evidence" value="ECO:0007669"/>
    <property type="project" value="UniProtKB-UniRule"/>
</dbReference>
<dbReference type="OrthoDB" id="9763949at2"/>
<comment type="similarity">
    <text evidence="1">Belongs to the anhydro-N-acetylmuramic acid kinase family.</text>
</comment>
<sequence>MYIGVMSGTSLDGIDFVAVSFDPLALHASQTVPFPEELREDLLALTFPDDNEIERMGVADVALGRLVGESINQLIHDHQLNKADIRAIGSHGQTIRHRPESGFSLQIGDPNLIAEITGLPVIADFRRRDMAAGGQGAPLVPAFHQAMFQHPTINRIILNLGGIANISVLPAGQPDAVYGFDTGPANVLMDAWCFQHTGQIYDHDGLWAAAGTVHKPLLTQLLSHEYFSRPHPKSTGREDFNLEWLQQQISDVMAIDFHEDSYGSFEYHDLNNAPPQDIQATLLKLTARSVADAIEQTNLGGGEVWLCGGGAYNHTLWQTLAEWLPEWTLKSTKELGLAPTWVEATAFAWLARQRIEGLPGNLPAVTGATGYRVLGGRW</sequence>
<evidence type="ECO:0000313" key="3">
    <source>
        <dbReference type="Proteomes" id="UP000253940"/>
    </source>
</evidence>
<organism evidence="2 3">
    <name type="scientific">Aquirhabdus parva</name>
    <dbReference type="NCBI Taxonomy" id="2283318"/>
    <lineage>
        <taxon>Bacteria</taxon>
        <taxon>Pseudomonadati</taxon>
        <taxon>Pseudomonadota</taxon>
        <taxon>Gammaproteobacteria</taxon>
        <taxon>Moraxellales</taxon>
        <taxon>Moraxellaceae</taxon>
        <taxon>Aquirhabdus</taxon>
    </lineage>
</organism>
<keyword evidence="3" id="KW-1185">Reference proteome</keyword>
<dbReference type="SUPFAM" id="SSF53067">
    <property type="entry name" value="Actin-like ATPase domain"/>
    <property type="match status" value="1"/>
</dbReference>
<comment type="pathway">
    <text evidence="1">Cell wall biogenesis; peptidoglycan recycling.</text>
</comment>
<dbReference type="UniPathway" id="UPA00343"/>
<dbReference type="EC" id="2.7.1.170" evidence="1"/>
<dbReference type="Proteomes" id="UP000253940">
    <property type="component" value="Chromosome"/>
</dbReference>
<dbReference type="PANTHER" id="PTHR30605:SF0">
    <property type="entry name" value="ANHYDRO-N-ACETYLMURAMIC ACID KINASE"/>
    <property type="match status" value="1"/>
</dbReference>
<dbReference type="UniPathway" id="UPA00544"/>
<reference evidence="2 3" key="1">
    <citation type="submission" date="2018-07" db="EMBL/GenBank/DDBJ databases">
        <title>Genome sequencing of Moraxellaceae gen. HYN0046.</title>
        <authorList>
            <person name="Kim M."/>
            <person name="Yi H."/>
        </authorList>
    </citation>
    <scope>NUCLEOTIDE SEQUENCE [LARGE SCALE GENOMIC DNA]</scope>
    <source>
        <strain evidence="2 3">HYN0046</strain>
    </source>
</reference>
<dbReference type="CDD" id="cd24050">
    <property type="entry name" value="ASKHA_NBD_ANMK"/>
    <property type="match status" value="1"/>
</dbReference>
<dbReference type="Pfam" id="PF03702">
    <property type="entry name" value="AnmK"/>
    <property type="match status" value="1"/>
</dbReference>
<comment type="function">
    <text evidence="1">Catalyzes the specific phosphorylation of 1,6-anhydro-N-acetylmuramic acid (anhMurNAc) with the simultaneous cleavage of the 1,6-anhydro ring, generating MurNAc-6-P. Is required for the utilization of anhMurNAc either imported from the medium or derived from its own cell wall murein, and thus plays a role in cell wall recycling.</text>
</comment>
<keyword evidence="1" id="KW-0067">ATP-binding</keyword>
<evidence type="ECO:0000313" key="2">
    <source>
        <dbReference type="EMBL" id="AXI04294.1"/>
    </source>
</evidence>
<feature type="binding site" evidence="1">
    <location>
        <begin position="8"/>
        <end position="15"/>
    </location>
    <ligand>
        <name>ATP</name>
        <dbReference type="ChEBI" id="CHEBI:30616"/>
    </ligand>
</feature>
<comment type="pathway">
    <text evidence="1">Amino-sugar metabolism; 1,6-anhydro-N-acetylmuramate degradation.</text>
</comment>
<proteinExistence type="inferred from homology"/>
<dbReference type="NCBIfam" id="NF007139">
    <property type="entry name" value="PRK09585.1-3"/>
    <property type="match status" value="1"/>
</dbReference>
<dbReference type="EMBL" id="CP031222">
    <property type="protein sequence ID" value="AXI04294.1"/>
    <property type="molecule type" value="Genomic_DNA"/>
</dbReference>
<dbReference type="GO" id="GO:0009254">
    <property type="term" value="P:peptidoglycan turnover"/>
    <property type="evidence" value="ECO:0007669"/>
    <property type="project" value="UniProtKB-UniRule"/>
</dbReference>
<dbReference type="GO" id="GO:0006040">
    <property type="term" value="P:amino sugar metabolic process"/>
    <property type="evidence" value="ECO:0007669"/>
    <property type="project" value="InterPro"/>
</dbReference>
<comment type="catalytic activity">
    <reaction evidence="1">
        <text>1,6-anhydro-N-acetyl-beta-muramate + ATP + H2O = N-acetyl-D-muramate 6-phosphate + ADP + H(+)</text>
        <dbReference type="Rhea" id="RHEA:24952"/>
        <dbReference type="ChEBI" id="CHEBI:15377"/>
        <dbReference type="ChEBI" id="CHEBI:15378"/>
        <dbReference type="ChEBI" id="CHEBI:30616"/>
        <dbReference type="ChEBI" id="CHEBI:58690"/>
        <dbReference type="ChEBI" id="CHEBI:58722"/>
        <dbReference type="ChEBI" id="CHEBI:456216"/>
        <dbReference type="EC" id="2.7.1.170"/>
    </reaction>
</comment>
<dbReference type="InterPro" id="IPR005338">
    <property type="entry name" value="Anhydro_N_Ac-Mur_kinase"/>
</dbReference>
<gene>
    <name evidence="1" type="primary">anmK</name>
    <name evidence="2" type="ORF">HYN46_16500</name>
</gene>
<dbReference type="GO" id="GO:0097175">
    <property type="term" value="P:1,6-anhydro-N-acetyl-beta-muramic acid catabolic process"/>
    <property type="evidence" value="ECO:0007669"/>
    <property type="project" value="UniProtKB-UniRule"/>
</dbReference>
<dbReference type="KEGG" id="mbah:HYN46_16500"/>
<dbReference type="InterPro" id="IPR043129">
    <property type="entry name" value="ATPase_NBD"/>
</dbReference>
<dbReference type="GO" id="GO:0005524">
    <property type="term" value="F:ATP binding"/>
    <property type="evidence" value="ECO:0007669"/>
    <property type="project" value="UniProtKB-UniRule"/>
</dbReference>
<evidence type="ECO:0000256" key="1">
    <source>
        <dbReference type="HAMAP-Rule" id="MF_01270"/>
    </source>
</evidence>
<dbReference type="AlphaFoldDB" id="A0A345PAI5"/>
<dbReference type="Gene3D" id="3.30.420.40">
    <property type="match status" value="2"/>
</dbReference>
<name>A0A345PAI5_9GAMM</name>
<protein>
    <recommendedName>
        <fullName evidence="1">Anhydro-N-acetylmuramic acid kinase</fullName>
        <ecNumber evidence="1">2.7.1.170</ecNumber>
    </recommendedName>
    <alternativeName>
        <fullName evidence="1">AnhMurNAc kinase</fullName>
    </alternativeName>
</protein>
<keyword evidence="1" id="KW-0119">Carbohydrate metabolism</keyword>
<keyword evidence="1 2" id="KW-0808">Transferase</keyword>
<keyword evidence="1" id="KW-0547">Nucleotide-binding</keyword>